<evidence type="ECO:0008006" key="3">
    <source>
        <dbReference type="Google" id="ProtNLM"/>
    </source>
</evidence>
<gene>
    <name evidence="1" type="ORF">SHI21_02210</name>
</gene>
<evidence type="ECO:0000313" key="1">
    <source>
        <dbReference type="EMBL" id="MEA9354993.1"/>
    </source>
</evidence>
<dbReference type="RefSeq" id="WP_323574483.1">
    <property type="nucleotide sequence ID" value="NZ_JAYGJQ010000001.1"/>
</dbReference>
<comment type="caution">
    <text evidence="1">The sequence shown here is derived from an EMBL/GenBank/DDBJ whole genome shotgun (WGS) entry which is preliminary data.</text>
</comment>
<keyword evidence="2" id="KW-1185">Reference proteome</keyword>
<evidence type="ECO:0000313" key="2">
    <source>
        <dbReference type="Proteomes" id="UP001302274"/>
    </source>
</evidence>
<name>A0ABU5VPN2_9BACT</name>
<accession>A0ABU5VPN2</accession>
<proteinExistence type="predicted"/>
<dbReference type="Proteomes" id="UP001302274">
    <property type="component" value="Unassembled WGS sequence"/>
</dbReference>
<protein>
    <recommendedName>
        <fullName evidence="3">Serine kinase</fullName>
    </recommendedName>
</protein>
<organism evidence="1 2">
    <name type="scientific">Bacteriovorax antarcticus</name>
    <dbReference type="NCBI Taxonomy" id="3088717"/>
    <lineage>
        <taxon>Bacteria</taxon>
        <taxon>Pseudomonadati</taxon>
        <taxon>Bdellovibrionota</taxon>
        <taxon>Bacteriovoracia</taxon>
        <taxon>Bacteriovoracales</taxon>
        <taxon>Bacteriovoracaceae</taxon>
        <taxon>Bacteriovorax</taxon>
    </lineage>
</organism>
<sequence>MKSLFLNFYNTHVQVESTFEDVLTPLKKDFSNFIQLERPAHFDFILQIFNQAPPYSMVPNMVATMQTLNSICYDNDGIRYCDYYGDVLVILDTRTNVAKMYSENISKVHEVSYLLILSRVGKLMDLHGLHKLHAFSVSYKDLAIVCMMPMKGGKSTLLMEFLKDERFKIISDDIPLVNLAGEILPFPIKIGLSDLPGNLNVVNPEVNFYTMDRAHYGKKQLLSLNGLPGRVESTERKFKKVILIEAFRYNSKTSILKDADIFSTGKGLLKHGVIGFGLPMVIEYFWEKGPADFLRKTKIFFLRLLAFSSLLIRAKKMKLFLGKNPHEASEVIVKYVINNYDRI</sequence>
<dbReference type="EMBL" id="JAYGJQ010000001">
    <property type="protein sequence ID" value="MEA9354993.1"/>
    <property type="molecule type" value="Genomic_DNA"/>
</dbReference>
<reference evidence="1 2" key="1">
    <citation type="submission" date="2023-11" db="EMBL/GenBank/DDBJ databases">
        <title>A Novel Polar Bacteriovorax (B. antarcticus) Isolated from the Biocrust in Antarctica.</title>
        <authorList>
            <person name="Mun W."/>
            <person name="Choi S.Y."/>
            <person name="Mitchell R.J."/>
        </authorList>
    </citation>
    <scope>NUCLEOTIDE SEQUENCE [LARGE SCALE GENOMIC DNA]</scope>
    <source>
        <strain evidence="1 2">PP10</strain>
    </source>
</reference>